<dbReference type="PANTHER" id="PTHR46610">
    <property type="entry name" value="OS05G0181300 PROTEIN"/>
    <property type="match status" value="1"/>
</dbReference>
<feature type="transmembrane region" description="Helical" evidence="1">
    <location>
        <begin position="7"/>
        <end position="27"/>
    </location>
</feature>
<protein>
    <submittedName>
        <fullName evidence="3">Uncharacterized protein LOC109716830</fullName>
    </submittedName>
</protein>
<reference evidence="2" key="1">
    <citation type="journal article" date="2015" name="Nat. Genet.">
        <title>The pineapple genome and the evolution of CAM photosynthesis.</title>
        <authorList>
            <person name="Ming R."/>
            <person name="VanBuren R."/>
            <person name="Wai C.M."/>
            <person name="Tang H."/>
            <person name="Schatz M.C."/>
            <person name="Bowers J.E."/>
            <person name="Lyons E."/>
            <person name="Wang M.L."/>
            <person name="Chen J."/>
            <person name="Biggers E."/>
            <person name="Zhang J."/>
            <person name="Huang L."/>
            <person name="Zhang L."/>
            <person name="Miao W."/>
            <person name="Zhang J."/>
            <person name="Ye Z."/>
            <person name="Miao C."/>
            <person name="Lin Z."/>
            <person name="Wang H."/>
            <person name="Zhou H."/>
            <person name="Yim W.C."/>
            <person name="Priest H.D."/>
            <person name="Zheng C."/>
            <person name="Woodhouse M."/>
            <person name="Edger P.P."/>
            <person name="Guyot R."/>
            <person name="Guo H.B."/>
            <person name="Guo H."/>
            <person name="Zheng G."/>
            <person name="Singh R."/>
            <person name="Sharma A."/>
            <person name="Min X."/>
            <person name="Zheng Y."/>
            <person name="Lee H."/>
            <person name="Gurtowski J."/>
            <person name="Sedlazeck F.J."/>
            <person name="Harkess A."/>
            <person name="McKain M.R."/>
            <person name="Liao Z."/>
            <person name="Fang J."/>
            <person name="Liu J."/>
            <person name="Zhang X."/>
            <person name="Zhang Q."/>
            <person name="Hu W."/>
            <person name="Qin Y."/>
            <person name="Wang K."/>
            <person name="Chen L.Y."/>
            <person name="Shirley N."/>
            <person name="Lin Y.R."/>
            <person name="Liu L.Y."/>
            <person name="Hernandez A.G."/>
            <person name="Wright C.L."/>
            <person name="Bulone V."/>
            <person name="Tuskan G.A."/>
            <person name="Heath K."/>
            <person name="Zee F."/>
            <person name="Moore P.H."/>
            <person name="Sunkar R."/>
            <person name="Leebens-Mack J.H."/>
            <person name="Mockler T."/>
            <person name="Bennetzen J.L."/>
            <person name="Freeling M."/>
            <person name="Sankoff D."/>
            <person name="Paterson A.H."/>
            <person name="Zhu X."/>
            <person name="Yang X."/>
            <person name="Smith J.A."/>
            <person name="Cushman J.C."/>
            <person name="Paull R.E."/>
            <person name="Yu Q."/>
        </authorList>
    </citation>
    <scope>NUCLEOTIDE SEQUENCE [LARGE SCALE GENOMIC DNA]</scope>
    <source>
        <strain evidence="2">cv. F153</strain>
    </source>
</reference>
<dbReference type="AlphaFoldDB" id="A0A6P5FWZ9"/>
<dbReference type="OrthoDB" id="737602at2759"/>
<name>A0A6P5FWZ9_ANACO</name>
<proteinExistence type="predicted"/>
<dbReference type="InterPro" id="IPR045501">
    <property type="entry name" value="DUF6490"/>
</dbReference>
<keyword evidence="1" id="KW-0812">Transmembrane</keyword>
<dbReference type="RefSeq" id="XP_020098013.1">
    <property type="nucleotide sequence ID" value="XM_020242424.1"/>
</dbReference>
<feature type="transmembrane region" description="Helical" evidence="1">
    <location>
        <begin position="72"/>
        <end position="91"/>
    </location>
</feature>
<accession>A0A6P5FWZ9</accession>
<keyword evidence="1" id="KW-0472">Membrane</keyword>
<keyword evidence="2" id="KW-1185">Reference proteome</keyword>
<gene>
    <name evidence="3" type="primary">LOC109716830</name>
</gene>
<sequence>MDPDGYFWFTLLGFIFLTYNSITAVYHSNGDRGMAVFVVVSYLDLLLLFWCLRQFERAAPNSPQRERLKSAVWLLATLLTAMFSNRVAGLMPWPVAVLVWLMAAATILGGFYGFFLYRDDDPKAELANNDG</sequence>
<reference evidence="3" key="2">
    <citation type="submission" date="2025-08" db="UniProtKB">
        <authorList>
            <consortium name="RefSeq"/>
        </authorList>
    </citation>
    <scope>IDENTIFICATION</scope>
    <source>
        <tissue evidence="3">Leaf</tissue>
    </source>
</reference>
<feature type="transmembrane region" description="Helical" evidence="1">
    <location>
        <begin position="33"/>
        <end position="52"/>
    </location>
</feature>
<organism evidence="2 3">
    <name type="scientific">Ananas comosus</name>
    <name type="common">Pineapple</name>
    <name type="synonym">Ananas ananas</name>
    <dbReference type="NCBI Taxonomy" id="4615"/>
    <lineage>
        <taxon>Eukaryota</taxon>
        <taxon>Viridiplantae</taxon>
        <taxon>Streptophyta</taxon>
        <taxon>Embryophyta</taxon>
        <taxon>Tracheophyta</taxon>
        <taxon>Spermatophyta</taxon>
        <taxon>Magnoliopsida</taxon>
        <taxon>Liliopsida</taxon>
        <taxon>Poales</taxon>
        <taxon>Bromeliaceae</taxon>
        <taxon>Bromelioideae</taxon>
        <taxon>Ananas</taxon>
    </lineage>
</organism>
<keyword evidence="1" id="KW-1133">Transmembrane helix</keyword>
<dbReference type="PANTHER" id="PTHR46610:SF3">
    <property type="entry name" value="OS01G0238200 PROTEIN"/>
    <property type="match status" value="1"/>
</dbReference>
<feature type="transmembrane region" description="Helical" evidence="1">
    <location>
        <begin position="97"/>
        <end position="117"/>
    </location>
</feature>
<evidence type="ECO:0000313" key="2">
    <source>
        <dbReference type="Proteomes" id="UP000515123"/>
    </source>
</evidence>
<dbReference type="Pfam" id="PF20100">
    <property type="entry name" value="DUF6490"/>
    <property type="match status" value="1"/>
</dbReference>
<dbReference type="Proteomes" id="UP000515123">
    <property type="component" value="Linkage group 10"/>
</dbReference>
<dbReference type="GeneID" id="109716830"/>
<evidence type="ECO:0000256" key="1">
    <source>
        <dbReference type="SAM" id="Phobius"/>
    </source>
</evidence>
<evidence type="ECO:0000313" key="3">
    <source>
        <dbReference type="RefSeq" id="XP_020098013.1"/>
    </source>
</evidence>